<proteinExistence type="predicted"/>
<dbReference type="AlphaFoldDB" id="A0A812VBI3"/>
<keyword evidence="2" id="KW-1185">Reference proteome</keyword>
<evidence type="ECO:0000313" key="1">
    <source>
        <dbReference type="EMBL" id="CAE7612910.1"/>
    </source>
</evidence>
<reference evidence="1" key="1">
    <citation type="submission" date="2021-02" db="EMBL/GenBank/DDBJ databases">
        <authorList>
            <person name="Dougan E. K."/>
            <person name="Rhodes N."/>
            <person name="Thang M."/>
            <person name="Chan C."/>
        </authorList>
    </citation>
    <scope>NUCLEOTIDE SEQUENCE</scope>
</reference>
<evidence type="ECO:0000313" key="2">
    <source>
        <dbReference type="Proteomes" id="UP000604046"/>
    </source>
</evidence>
<comment type="caution">
    <text evidence="1">The sequence shown here is derived from an EMBL/GenBank/DDBJ whole genome shotgun (WGS) entry which is preliminary data.</text>
</comment>
<dbReference type="Proteomes" id="UP000604046">
    <property type="component" value="Unassembled WGS sequence"/>
</dbReference>
<organism evidence="1 2">
    <name type="scientific">Symbiodinium natans</name>
    <dbReference type="NCBI Taxonomy" id="878477"/>
    <lineage>
        <taxon>Eukaryota</taxon>
        <taxon>Sar</taxon>
        <taxon>Alveolata</taxon>
        <taxon>Dinophyceae</taxon>
        <taxon>Suessiales</taxon>
        <taxon>Symbiodiniaceae</taxon>
        <taxon>Symbiodinium</taxon>
    </lineage>
</organism>
<gene>
    <name evidence="1" type="ORF">SNAT2548_LOCUS34852</name>
</gene>
<accession>A0A812VBI3</accession>
<evidence type="ECO:0008006" key="3">
    <source>
        <dbReference type="Google" id="ProtNLM"/>
    </source>
</evidence>
<dbReference type="OrthoDB" id="415062at2759"/>
<dbReference type="SUPFAM" id="SSF51197">
    <property type="entry name" value="Clavaminate synthase-like"/>
    <property type="match status" value="1"/>
</dbReference>
<sequence>MGRYTFGRLHLLLRGSPEYEPAAVSPHASLAPLVYKHFELQDIAGRRVFLSEAQLVIADPFAETQQWHMDAATGRGLSVFLPLSHVAPDRGPQEVLPGFRSLCATHGAVQSVAGEQVWSAGDALVMDAGLLHRGLPNDSLGAPVPMLVLRYDLVDKPPPGCRRSWLLTMSQVGRSLSSVFRLYAWM</sequence>
<name>A0A812VBI3_9DINO</name>
<dbReference type="Gene3D" id="2.60.120.620">
    <property type="entry name" value="q2cbj1_9rhob like domain"/>
    <property type="match status" value="1"/>
</dbReference>
<protein>
    <recommendedName>
        <fullName evidence="3">Phytanoyl-CoA dioxygenase</fullName>
    </recommendedName>
</protein>
<dbReference type="EMBL" id="CAJNDS010002833">
    <property type="protein sequence ID" value="CAE7612910.1"/>
    <property type="molecule type" value="Genomic_DNA"/>
</dbReference>